<dbReference type="InterPro" id="IPR000488">
    <property type="entry name" value="Death_dom"/>
</dbReference>
<dbReference type="SMART" id="SM00005">
    <property type="entry name" value="DEATH"/>
    <property type="match status" value="1"/>
</dbReference>
<keyword evidence="3" id="KW-1185">Reference proteome</keyword>
<dbReference type="PROSITE" id="PS50017">
    <property type="entry name" value="DEATH_DOMAIN"/>
    <property type="match status" value="1"/>
</dbReference>
<reference evidence="2 3" key="1">
    <citation type="submission" date="2022-05" db="EMBL/GenBank/DDBJ databases">
        <authorList>
            <consortium name="Genoscope - CEA"/>
            <person name="William W."/>
        </authorList>
    </citation>
    <scope>NUCLEOTIDE SEQUENCE [LARGE SCALE GENOMIC DNA]</scope>
</reference>
<comment type="caution">
    <text evidence="2">The sequence shown here is derived from an EMBL/GenBank/DDBJ whole genome shotgun (WGS) entry which is preliminary data.</text>
</comment>
<accession>A0ABN8SD16</accession>
<feature type="domain" description="Death" evidence="1">
    <location>
        <begin position="373"/>
        <end position="439"/>
    </location>
</feature>
<evidence type="ECO:0000259" key="1">
    <source>
        <dbReference type="PROSITE" id="PS50017"/>
    </source>
</evidence>
<dbReference type="EMBL" id="CALNXK010000660">
    <property type="protein sequence ID" value="CAH3188860.1"/>
    <property type="molecule type" value="Genomic_DNA"/>
</dbReference>
<protein>
    <recommendedName>
        <fullName evidence="1">Death domain-containing protein</fullName>
    </recommendedName>
</protein>
<evidence type="ECO:0000313" key="2">
    <source>
        <dbReference type="EMBL" id="CAH3188860.1"/>
    </source>
</evidence>
<evidence type="ECO:0000313" key="3">
    <source>
        <dbReference type="Proteomes" id="UP001159405"/>
    </source>
</evidence>
<dbReference type="Pfam" id="PF00531">
    <property type="entry name" value="Death"/>
    <property type="match status" value="1"/>
</dbReference>
<dbReference type="Proteomes" id="UP001159405">
    <property type="component" value="Unassembled WGS sequence"/>
</dbReference>
<proteinExistence type="predicted"/>
<sequence>MMTNANVKSRYKKLTEIPTTDSSKKIGVCLDACFLNLDQSLRDTLIRLALFRGHFTLITAKTVFPSDEVEGHVLELARRSLLEKNILGPKELCHYSLLTVQKLYCQNKALEGRAQQIYDDGRRRFIDHFLSFLEDTYKRFLCKNASKACTEFRPHMDNIMQLLDWFKSDTMDEEQRLRCIDVFNKAAKLLAKIMGGKRFNVVFNMLKDKCQQLQDKERLSDCLTSLGIKEASSSFFSPHLALEAGKRVKHDSKEADKIQSDLEINTGNSSAQCLSKYGLCVSTDGKFGEGKEMIQKAIDIRERHGEEERVMLGATFNDFAGKSGEQGHDAVDAQSELTENQRKKLSVKVTEIPYPVYGEVCTKLSIKNLTFNDFRGLAEKVGFKKHVIDAIDQRCENPTDDILKEWSKKRCKEATVGKLIELLKEIERMDAVKDLEEWVNVKSS</sequence>
<dbReference type="InterPro" id="IPR011029">
    <property type="entry name" value="DEATH-like_dom_sf"/>
</dbReference>
<organism evidence="2 3">
    <name type="scientific">Porites lobata</name>
    <dbReference type="NCBI Taxonomy" id="104759"/>
    <lineage>
        <taxon>Eukaryota</taxon>
        <taxon>Metazoa</taxon>
        <taxon>Cnidaria</taxon>
        <taxon>Anthozoa</taxon>
        <taxon>Hexacorallia</taxon>
        <taxon>Scleractinia</taxon>
        <taxon>Fungiina</taxon>
        <taxon>Poritidae</taxon>
        <taxon>Porites</taxon>
    </lineage>
</organism>
<dbReference type="Gene3D" id="1.10.533.10">
    <property type="entry name" value="Death Domain, Fas"/>
    <property type="match status" value="1"/>
</dbReference>
<gene>
    <name evidence="2" type="ORF">PLOB_00041809</name>
</gene>
<name>A0ABN8SD16_9CNID</name>
<dbReference type="SUPFAM" id="SSF47986">
    <property type="entry name" value="DEATH domain"/>
    <property type="match status" value="1"/>
</dbReference>